<feature type="non-terminal residue" evidence="5">
    <location>
        <position position="170"/>
    </location>
</feature>
<comment type="subcellular location">
    <subcellularLocation>
        <location evidence="1">Cell membrane</location>
        <topology evidence="1">Multi-pass membrane protein</topology>
    </subcellularLocation>
</comment>
<dbReference type="EMBL" id="JBHTHX010003614">
    <property type="protein sequence ID" value="MFD0891938.1"/>
    <property type="molecule type" value="Genomic_DNA"/>
</dbReference>
<keyword evidence="4" id="KW-0472">Membrane</keyword>
<feature type="non-terminal residue" evidence="5">
    <location>
        <position position="1"/>
    </location>
</feature>
<evidence type="ECO:0000256" key="1">
    <source>
        <dbReference type="ARBA" id="ARBA00004651"/>
    </source>
</evidence>
<proteinExistence type="predicted"/>
<organism evidence="5 6">
    <name type="scientific">Streptosporangium algeriense</name>
    <dbReference type="NCBI Taxonomy" id="1682748"/>
    <lineage>
        <taxon>Bacteria</taxon>
        <taxon>Bacillati</taxon>
        <taxon>Actinomycetota</taxon>
        <taxon>Actinomycetes</taxon>
        <taxon>Streptosporangiales</taxon>
        <taxon>Streptosporangiaceae</taxon>
        <taxon>Streptosporangium</taxon>
    </lineage>
</organism>
<evidence type="ECO:0000256" key="3">
    <source>
        <dbReference type="ARBA" id="ARBA00022989"/>
    </source>
</evidence>
<evidence type="ECO:0008006" key="7">
    <source>
        <dbReference type="Google" id="ProtNLM"/>
    </source>
</evidence>
<keyword evidence="2" id="KW-0812">Transmembrane</keyword>
<gene>
    <name evidence="5" type="ORF">ACFQ08_45920</name>
</gene>
<keyword evidence="3" id="KW-1133">Transmembrane helix</keyword>
<protein>
    <recommendedName>
        <fullName evidence="7">ABC transporter ATP-binding protein</fullName>
    </recommendedName>
</protein>
<reference evidence="6" key="1">
    <citation type="journal article" date="2019" name="Int. J. Syst. Evol. Microbiol.">
        <title>The Global Catalogue of Microorganisms (GCM) 10K type strain sequencing project: providing services to taxonomists for standard genome sequencing and annotation.</title>
        <authorList>
            <consortium name="The Broad Institute Genomics Platform"/>
            <consortium name="The Broad Institute Genome Sequencing Center for Infectious Disease"/>
            <person name="Wu L."/>
            <person name="Ma J."/>
        </authorList>
    </citation>
    <scope>NUCLEOTIDE SEQUENCE [LARGE SCALE GENOMIC DNA]</scope>
    <source>
        <strain evidence="6">CCUG 62974</strain>
    </source>
</reference>
<keyword evidence="6" id="KW-1185">Reference proteome</keyword>
<dbReference type="SUPFAM" id="SSF90123">
    <property type="entry name" value="ABC transporter transmembrane region"/>
    <property type="match status" value="1"/>
</dbReference>
<comment type="caution">
    <text evidence="5">The sequence shown here is derived from an EMBL/GenBank/DDBJ whole genome shotgun (WGS) entry which is preliminary data.</text>
</comment>
<sequence length="170" mass="17760">LPAVAGIAVAYSLRALLDAAATASLGVTIPRVREAAQVELHELVSGVRLVAFEDASFRELVEQGSGAGIRSIEASLRYGGTLLSSGVGVLAALVAVGSLNPWLVPVTLLATIPAAWASAKAARIGYEAFLRMVATQRRQAITGRLLTDRETAAEIRAFTLGEAMLGDYRA</sequence>
<dbReference type="Gene3D" id="1.20.1560.10">
    <property type="entry name" value="ABC transporter type 1, transmembrane domain"/>
    <property type="match status" value="1"/>
</dbReference>
<evidence type="ECO:0000313" key="6">
    <source>
        <dbReference type="Proteomes" id="UP001597024"/>
    </source>
</evidence>
<evidence type="ECO:0000313" key="5">
    <source>
        <dbReference type="EMBL" id="MFD0891938.1"/>
    </source>
</evidence>
<dbReference type="InterPro" id="IPR036640">
    <property type="entry name" value="ABC1_TM_sf"/>
</dbReference>
<dbReference type="Proteomes" id="UP001597024">
    <property type="component" value="Unassembled WGS sequence"/>
</dbReference>
<accession>A0ABW3EAK5</accession>
<evidence type="ECO:0000256" key="2">
    <source>
        <dbReference type="ARBA" id="ARBA00022692"/>
    </source>
</evidence>
<name>A0ABW3EAK5_9ACTN</name>
<evidence type="ECO:0000256" key="4">
    <source>
        <dbReference type="ARBA" id="ARBA00023136"/>
    </source>
</evidence>